<evidence type="ECO:0000313" key="3">
    <source>
        <dbReference type="EMBL" id="KYC34944.1"/>
    </source>
</evidence>
<sequence length="84" mass="9263">MKTLASHHWGAIILAGEITDRAYHVEFVNLAANVVTEQVSEINQLRTWLKDIYNIEYVGAAAAGSAANTPEPERNLLNPENDSE</sequence>
<dbReference type="Pfam" id="PF03713">
    <property type="entry name" value="DUF305"/>
    <property type="match status" value="1"/>
</dbReference>
<evidence type="ECO:0000313" key="4">
    <source>
        <dbReference type="Proteomes" id="UP000076925"/>
    </source>
</evidence>
<dbReference type="AlphaFoldDB" id="A0A139WR84"/>
<proteinExistence type="predicted"/>
<organism evidence="3 4">
    <name type="scientific">Scytonema hofmannii PCC 7110</name>
    <dbReference type="NCBI Taxonomy" id="128403"/>
    <lineage>
        <taxon>Bacteria</taxon>
        <taxon>Bacillati</taxon>
        <taxon>Cyanobacteriota</taxon>
        <taxon>Cyanophyceae</taxon>
        <taxon>Nostocales</taxon>
        <taxon>Scytonemataceae</taxon>
        <taxon>Scytonema</taxon>
    </lineage>
</organism>
<reference evidence="3 4" key="1">
    <citation type="journal article" date="2013" name="Genome Biol. Evol.">
        <title>Genomes of Stigonematalean cyanobacteria (subsection V) and the evolution of oxygenic photosynthesis from prokaryotes to plastids.</title>
        <authorList>
            <person name="Dagan T."/>
            <person name="Roettger M."/>
            <person name="Stucken K."/>
            <person name="Landan G."/>
            <person name="Koch R."/>
            <person name="Major P."/>
            <person name="Gould S.B."/>
            <person name="Goremykin V.V."/>
            <person name="Rippka R."/>
            <person name="Tandeau de Marsac N."/>
            <person name="Gugger M."/>
            <person name="Lockhart P.J."/>
            <person name="Allen J.F."/>
            <person name="Brune I."/>
            <person name="Maus I."/>
            <person name="Puhler A."/>
            <person name="Martin W.F."/>
        </authorList>
    </citation>
    <scope>NUCLEOTIDE SEQUENCE [LARGE SCALE GENOMIC DNA]</scope>
    <source>
        <strain evidence="3 4">PCC 7110</strain>
    </source>
</reference>
<evidence type="ECO:0000256" key="1">
    <source>
        <dbReference type="SAM" id="MobiDB-lite"/>
    </source>
</evidence>
<feature type="domain" description="DUF305" evidence="2">
    <location>
        <begin position="2"/>
        <end position="66"/>
    </location>
</feature>
<protein>
    <submittedName>
        <fullName evidence="3">DUF305 domain-containing protein</fullName>
    </submittedName>
</protein>
<comment type="caution">
    <text evidence="3">The sequence shown here is derived from an EMBL/GenBank/DDBJ whole genome shotgun (WGS) entry which is preliminary data.</text>
</comment>
<dbReference type="InterPro" id="IPR005183">
    <property type="entry name" value="DUF305_CopM-like"/>
</dbReference>
<accession>A0A139WR84</accession>
<dbReference type="EMBL" id="ANNX02000064">
    <property type="protein sequence ID" value="KYC34944.1"/>
    <property type="molecule type" value="Genomic_DNA"/>
</dbReference>
<name>A0A139WR84_9CYAN</name>
<dbReference type="Gene3D" id="1.20.1260.10">
    <property type="match status" value="1"/>
</dbReference>
<dbReference type="Proteomes" id="UP000076925">
    <property type="component" value="Unassembled WGS sequence"/>
</dbReference>
<dbReference type="InterPro" id="IPR012347">
    <property type="entry name" value="Ferritin-like"/>
</dbReference>
<evidence type="ECO:0000259" key="2">
    <source>
        <dbReference type="Pfam" id="PF03713"/>
    </source>
</evidence>
<feature type="region of interest" description="Disordered" evidence="1">
    <location>
        <begin position="63"/>
        <end position="84"/>
    </location>
</feature>
<gene>
    <name evidence="3" type="ORF">WA1_49815</name>
</gene>
<keyword evidence="4" id="KW-1185">Reference proteome</keyword>